<feature type="non-terminal residue" evidence="2">
    <location>
        <position position="1"/>
    </location>
</feature>
<accession>A0A9P7FNB9</accession>
<feature type="compositionally biased region" description="Basic and acidic residues" evidence="1">
    <location>
        <begin position="78"/>
        <end position="98"/>
    </location>
</feature>
<dbReference type="AlphaFoldDB" id="A0A9P7FNB9"/>
<protein>
    <submittedName>
        <fullName evidence="2">Uncharacterized protein</fullName>
    </submittedName>
</protein>
<gene>
    <name evidence="2" type="ORF">DXG03_006618</name>
</gene>
<evidence type="ECO:0000313" key="3">
    <source>
        <dbReference type="Proteomes" id="UP000775547"/>
    </source>
</evidence>
<proteinExistence type="predicted"/>
<dbReference type="OrthoDB" id="2562743at2759"/>
<organism evidence="2 3">
    <name type="scientific">Asterophora parasitica</name>
    <dbReference type="NCBI Taxonomy" id="117018"/>
    <lineage>
        <taxon>Eukaryota</taxon>
        <taxon>Fungi</taxon>
        <taxon>Dikarya</taxon>
        <taxon>Basidiomycota</taxon>
        <taxon>Agaricomycotina</taxon>
        <taxon>Agaricomycetes</taxon>
        <taxon>Agaricomycetidae</taxon>
        <taxon>Agaricales</taxon>
        <taxon>Tricholomatineae</taxon>
        <taxon>Lyophyllaceae</taxon>
        <taxon>Asterophora</taxon>
    </lineage>
</organism>
<reference evidence="2" key="1">
    <citation type="submission" date="2020-07" db="EMBL/GenBank/DDBJ databases">
        <authorList>
            <person name="Nieuwenhuis M."/>
            <person name="Van De Peppel L.J.J."/>
        </authorList>
    </citation>
    <scope>NUCLEOTIDE SEQUENCE</scope>
    <source>
        <strain evidence="2">AP01</strain>
        <tissue evidence="2">Mycelium</tissue>
    </source>
</reference>
<evidence type="ECO:0000313" key="2">
    <source>
        <dbReference type="EMBL" id="KAG5633829.1"/>
    </source>
</evidence>
<feature type="region of interest" description="Disordered" evidence="1">
    <location>
        <begin position="47"/>
        <end position="98"/>
    </location>
</feature>
<comment type="caution">
    <text evidence="2">The sequence shown here is derived from an EMBL/GenBank/DDBJ whole genome shotgun (WGS) entry which is preliminary data.</text>
</comment>
<name>A0A9P7FNB9_9AGAR</name>
<dbReference type="EMBL" id="JABCKV010004444">
    <property type="protein sequence ID" value="KAG5633829.1"/>
    <property type="molecule type" value="Genomic_DNA"/>
</dbReference>
<dbReference type="Proteomes" id="UP000775547">
    <property type="component" value="Unassembled WGS sequence"/>
</dbReference>
<feature type="compositionally biased region" description="Basic and acidic residues" evidence="1">
    <location>
        <begin position="50"/>
        <end position="69"/>
    </location>
</feature>
<reference evidence="2" key="2">
    <citation type="submission" date="2021-10" db="EMBL/GenBank/DDBJ databases">
        <title>Phylogenomics reveals ancestral predisposition of the termite-cultivated fungus Termitomyces towards a domesticated lifestyle.</title>
        <authorList>
            <person name="Auxier B."/>
            <person name="Grum-Grzhimaylo A."/>
            <person name="Cardenas M.E."/>
            <person name="Lodge J.D."/>
            <person name="Laessoe T."/>
            <person name="Pedersen O."/>
            <person name="Smith M.E."/>
            <person name="Kuyper T.W."/>
            <person name="Franco-Molano E.A."/>
            <person name="Baroni T.J."/>
            <person name="Aanen D.K."/>
        </authorList>
    </citation>
    <scope>NUCLEOTIDE SEQUENCE</scope>
    <source>
        <strain evidence="2">AP01</strain>
        <tissue evidence="2">Mycelium</tissue>
    </source>
</reference>
<evidence type="ECO:0000256" key="1">
    <source>
        <dbReference type="SAM" id="MobiDB-lite"/>
    </source>
</evidence>
<sequence>IIRDNCAYHSRIMGGIAELDYVPSALSHQNTYVKDLENQLKQSEATLKNLSEKTTKERREHASLRDSTARRLAHKLTGRREKFEAKESKEERYVKLSP</sequence>
<keyword evidence="3" id="KW-1185">Reference proteome</keyword>